<dbReference type="PRINTS" id="PR00131">
    <property type="entry name" value="GLHYDRLASE1"/>
</dbReference>
<feature type="signal peptide" evidence="5">
    <location>
        <begin position="1"/>
        <end position="20"/>
    </location>
</feature>
<dbReference type="InterPro" id="IPR017853">
    <property type="entry name" value="GH"/>
</dbReference>
<dbReference type="Proteomes" id="UP001189429">
    <property type="component" value="Unassembled WGS sequence"/>
</dbReference>
<dbReference type="PANTHER" id="PTHR10353">
    <property type="entry name" value="GLYCOSYL HYDROLASE"/>
    <property type="match status" value="1"/>
</dbReference>
<sequence length="977" mass="106659">MAARLVAGLLASCLPPGTPALPSAAPREAAQQPRRLRSSGESLPTTAPLRKLESGRTWTRAGPKARWRRRLGPCARLDRRREGRGGPPAARRRRCAGWTGLRRRPAARSVSCTARPRRAQRGHGMQWAAINEFPGQEQACKLGYGLVLEECPHCAGCPLEDIGCLEVKELKDGATGCQATCVLDGAQSKTVATCEERVRWTAENDFAERPDACSAGVNRCVRAPRPDPTRAAFFLVQQQCSACAGCTKAQACEERPRGCRGSAGLGSEDKQRKCRGGYEGASEMAADSTELQSGRDFAFGVASAACQIEGGYREDGRGASIWDTFCGLDTLGMPGSVWTEETLAQLGTGGLCPANSAIADPARDSLGATTEDATSFRYTYKSDIEFMAKSGIKHFRMSLSWSRIIPTGFLADGVSESGVNFYKDVFKTMRQNGITPLVTLYHWDLPQGLLNAPGPIEHLSKLKFHDETPGYYQGWYSATASAAGLPVPRGVDAAVVKEFTNYADFCFKTFTDVKDWSSFNEAWVASKLSSGWGKAPSTAPYLDVDVWPYVAAHNMIIAHAQAGIAMKDKYPKLNYSMVNNCDYQHPVDEANPHNRALALSLVDAWLGWFMHPVYGIPDGSGGFIHDYPESMRTGPFKLSYLPAFTESEKALLKASRAALTAIGLNHYGTNLVDAEGNTSNAGKTKMFDNKIPLSYSFENKGIPTAESGWLNMAPWGLRKLLNYIKDTFQPNLPIYITENGCSDGANRGSQGHYDPARVMFYHGYLTEVHKAMTEDGVDVRGYYAWSIFDNYEWEMGYREMFGIMYSDIEYLRSQAEIDRHNKTTRGPKLGEEHPLLHFEGDEKLEIKRQLVSPMIKLPAPSKQKIAKRSFLFLKDSLMGDKRKLANPLVYVSLTQLEDHPFDTINHVPVVGSATPCAETVNVQRPPAALLAASLGLAALPALAALLAGAAAPCSRRGALGGRLLSDAGAPDRGVGRR</sequence>
<evidence type="ECO:0000256" key="4">
    <source>
        <dbReference type="SAM" id="MobiDB-lite"/>
    </source>
</evidence>
<keyword evidence="2" id="KW-0378">Hydrolase</keyword>
<feature type="region of interest" description="Disordered" evidence="4">
    <location>
        <begin position="15"/>
        <end position="49"/>
    </location>
</feature>
<proteinExistence type="inferred from homology"/>
<dbReference type="SUPFAM" id="SSF51445">
    <property type="entry name" value="(Trans)glycosidases"/>
    <property type="match status" value="1"/>
</dbReference>
<keyword evidence="3" id="KW-0326">Glycosidase</keyword>
<keyword evidence="5" id="KW-0732">Signal</keyword>
<organism evidence="6 7">
    <name type="scientific">Prorocentrum cordatum</name>
    <dbReference type="NCBI Taxonomy" id="2364126"/>
    <lineage>
        <taxon>Eukaryota</taxon>
        <taxon>Sar</taxon>
        <taxon>Alveolata</taxon>
        <taxon>Dinophyceae</taxon>
        <taxon>Prorocentrales</taxon>
        <taxon>Prorocentraceae</taxon>
        <taxon>Prorocentrum</taxon>
    </lineage>
</organism>
<evidence type="ECO:0000313" key="6">
    <source>
        <dbReference type="EMBL" id="CAK0841917.1"/>
    </source>
</evidence>
<accession>A0ABN9TAC3</accession>
<protein>
    <recommendedName>
        <fullName evidence="8">Beta-glucosidase</fullName>
    </recommendedName>
</protein>
<reference evidence="6" key="1">
    <citation type="submission" date="2023-10" db="EMBL/GenBank/DDBJ databases">
        <authorList>
            <person name="Chen Y."/>
            <person name="Shah S."/>
            <person name="Dougan E. K."/>
            <person name="Thang M."/>
            <person name="Chan C."/>
        </authorList>
    </citation>
    <scope>NUCLEOTIDE SEQUENCE [LARGE SCALE GENOMIC DNA]</scope>
</reference>
<keyword evidence="7" id="KW-1185">Reference proteome</keyword>
<dbReference type="EMBL" id="CAUYUJ010014493">
    <property type="protein sequence ID" value="CAK0841917.1"/>
    <property type="molecule type" value="Genomic_DNA"/>
</dbReference>
<name>A0ABN9TAC3_9DINO</name>
<evidence type="ECO:0000256" key="1">
    <source>
        <dbReference type="ARBA" id="ARBA00010838"/>
    </source>
</evidence>
<dbReference type="Pfam" id="PF00232">
    <property type="entry name" value="Glyco_hydro_1"/>
    <property type="match status" value="3"/>
</dbReference>
<evidence type="ECO:0000256" key="5">
    <source>
        <dbReference type="SAM" id="SignalP"/>
    </source>
</evidence>
<evidence type="ECO:0000313" key="7">
    <source>
        <dbReference type="Proteomes" id="UP001189429"/>
    </source>
</evidence>
<evidence type="ECO:0000256" key="3">
    <source>
        <dbReference type="ARBA" id="ARBA00023295"/>
    </source>
</evidence>
<gene>
    <name evidence="6" type="ORF">PCOR1329_LOCUS36981</name>
</gene>
<feature type="compositionally biased region" description="Low complexity" evidence="4">
    <location>
        <begin position="24"/>
        <end position="33"/>
    </location>
</feature>
<feature type="chain" id="PRO_5046569893" description="Beta-glucosidase" evidence="5">
    <location>
        <begin position="21"/>
        <end position="977"/>
    </location>
</feature>
<evidence type="ECO:0008006" key="8">
    <source>
        <dbReference type="Google" id="ProtNLM"/>
    </source>
</evidence>
<evidence type="ECO:0000256" key="2">
    <source>
        <dbReference type="ARBA" id="ARBA00022801"/>
    </source>
</evidence>
<dbReference type="PANTHER" id="PTHR10353:SF36">
    <property type="entry name" value="LP05116P"/>
    <property type="match status" value="1"/>
</dbReference>
<comment type="caution">
    <text evidence="6">The sequence shown here is derived from an EMBL/GenBank/DDBJ whole genome shotgun (WGS) entry which is preliminary data.</text>
</comment>
<dbReference type="InterPro" id="IPR001360">
    <property type="entry name" value="Glyco_hydro_1"/>
</dbReference>
<comment type="similarity">
    <text evidence="1">Belongs to the glycosyl hydrolase 1 family.</text>
</comment>
<dbReference type="Gene3D" id="3.20.20.80">
    <property type="entry name" value="Glycosidases"/>
    <property type="match status" value="1"/>
</dbReference>